<keyword evidence="3" id="KW-1185">Reference proteome</keyword>
<gene>
    <name evidence="2" type="ORF">MF672_011375</name>
</gene>
<dbReference type="Proteomes" id="UP001317259">
    <property type="component" value="Unassembled WGS sequence"/>
</dbReference>
<evidence type="ECO:0008006" key="4">
    <source>
        <dbReference type="Google" id="ProtNLM"/>
    </source>
</evidence>
<feature type="chain" id="PRO_5047489522" description="Subtilisin inhibitor domain-containing protein" evidence="1">
    <location>
        <begin position="30"/>
        <end position="152"/>
    </location>
</feature>
<dbReference type="EMBL" id="JAKRKC020000001">
    <property type="protein sequence ID" value="MCK2214386.1"/>
    <property type="molecule type" value="Genomic_DNA"/>
</dbReference>
<sequence length="152" mass="17202">MRVHRRFAHGLAAAGVFLAPFAAAPPARAANDRCEFSIGTPKLVLQPRRQVESVVRWNCLDVTDGQFIADLWLCSTRAVRKPAGVWYCRVAQKKDDMKPRLRGTAAGETELFSRSGRGLWCVNASWWYKYDLRVTWGTKRSRSCPFLDARGD</sequence>
<dbReference type="RefSeq" id="WP_242374119.1">
    <property type="nucleotide sequence ID" value="NZ_JAKRKC020000001.1"/>
</dbReference>
<evidence type="ECO:0000313" key="3">
    <source>
        <dbReference type="Proteomes" id="UP001317259"/>
    </source>
</evidence>
<organism evidence="2 3">
    <name type="scientific">Actinomadura luzonensis</name>
    <dbReference type="NCBI Taxonomy" id="2805427"/>
    <lineage>
        <taxon>Bacteria</taxon>
        <taxon>Bacillati</taxon>
        <taxon>Actinomycetota</taxon>
        <taxon>Actinomycetes</taxon>
        <taxon>Streptosporangiales</taxon>
        <taxon>Thermomonosporaceae</taxon>
        <taxon>Actinomadura</taxon>
    </lineage>
</organism>
<protein>
    <recommendedName>
        <fullName evidence="4">Subtilisin inhibitor domain-containing protein</fullName>
    </recommendedName>
</protein>
<accession>A0ABT0FQ15</accession>
<feature type="signal peptide" evidence="1">
    <location>
        <begin position="1"/>
        <end position="29"/>
    </location>
</feature>
<name>A0ABT0FQ15_9ACTN</name>
<evidence type="ECO:0000256" key="1">
    <source>
        <dbReference type="SAM" id="SignalP"/>
    </source>
</evidence>
<comment type="caution">
    <text evidence="2">The sequence shown here is derived from an EMBL/GenBank/DDBJ whole genome shotgun (WGS) entry which is preliminary data.</text>
</comment>
<keyword evidence="1" id="KW-0732">Signal</keyword>
<evidence type="ECO:0000313" key="2">
    <source>
        <dbReference type="EMBL" id="MCK2214386.1"/>
    </source>
</evidence>
<proteinExistence type="predicted"/>
<reference evidence="2 3" key="1">
    <citation type="submission" date="2022-04" db="EMBL/GenBank/DDBJ databases">
        <title>Genome draft of Actinomadura sp. ATCC 31491.</title>
        <authorList>
            <person name="Shi X."/>
            <person name="Du Y."/>
        </authorList>
    </citation>
    <scope>NUCLEOTIDE SEQUENCE [LARGE SCALE GENOMIC DNA]</scope>
    <source>
        <strain evidence="2 3">ATCC 31491</strain>
    </source>
</reference>